<accession>A0A8J8NKY4</accession>
<evidence type="ECO:0000256" key="6">
    <source>
        <dbReference type="ARBA" id="ARBA00022741"/>
    </source>
</evidence>
<dbReference type="GO" id="GO:0004797">
    <property type="term" value="F:thymidine kinase activity"/>
    <property type="evidence" value="ECO:0007669"/>
    <property type="project" value="UniProtKB-EC"/>
</dbReference>
<evidence type="ECO:0000256" key="5">
    <source>
        <dbReference type="ARBA" id="ARBA00022723"/>
    </source>
</evidence>
<keyword evidence="5" id="KW-0479">Metal-binding</keyword>
<comment type="caution">
    <text evidence="14">The sequence shown here is derived from an EMBL/GenBank/DDBJ whole genome shotgun (WGS) entry which is preliminary data.</text>
</comment>
<dbReference type="GO" id="GO:0046104">
    <property type="term" value="P:thymidine metabolic process"/>
    <property type="evidence" value="ECO:0007669"/>
    <property type="project" value="TreeGrafter"/>
</dbReference>
<dbReference type="Gene3D" id="3.40.50.300">
    <property type="entry name" value="P-loop containing nucleotide triphosphate hydrolases"/>
    <property type="match status" value="1"/>
</dbReference>
<evidence type="ECO:0000256" key="3">
    <source>
        <dbReference type="ARBA" id="ARBA00022634"/>
    </source>
</evidence>
<protein>
    <recommendedName>
        <fullName evidence="2 11">Thymidine kinase</fullName>
        <ecNumber evidence="2 11">2.7.1.21</ecNumber>
    </recommendedName>
</protein>
<dbReference type="SUPFAM" id="SSF52540">
    <property type="entry name" value="P-loop containing nucleoside triphosphate hydrolases"/>
    <property type="match status" value="1"/>
</dbReference>
<dbReference type="AlphaFoldDB" id="A0A8J8NKY4"/>
<dbReference type="InterPro" id="IPR001267">
    <property type="entry name" value="Thymidine_kinase"/>
</dbReference>
<keyword evidence="4 11" id="KW-0808">Transferase</keyword>
<evidence type="ECO:0000256" key="12">
    <source>
        <dbReference type="RuleBase" id="RU004165"/>
    </source>
</evidence>
<gene>
    <name evidence="14" type="ORF">FGO68_gene13107</name>
</gene>
<dbReference type="InterPro" id="IPR027417">
    <property type="entry name" value="P-loop_NTPase"/>
</dbReference>
<evidence type="ECO:0000256" key="7">
    <source>
        <dbReference type="ARBA" id="ARBA00022777"/>
    </source>
</evidence>
<evidence type="ECO:0000256" key="2">
    <source>
        <dbReference type="ARBA" id="ARBA00012118"/>
    </source>
</evidence>
<keyword evidence="3 11" id="KW-0237">DNA synthesis</keyword>
<feature type="region of interest" description="Disordered" evidence="13">
    <location>
        <begin position="1"/>
        <end position="34"/>
    </location>
</feature>
<dbReference type="Proteomes" id="UP000785679">
    <property type="component" value="Unassembled WGS sequence"/>
</dbReference>
<dbReference type="Gene3D" id="3.30.60.20">
    <property type="match status" value="1"/>
</dbReference>
<dbReference type="SUPFAM" id="SSF57716">
    <property type="entry name" value="Glucocorticoid receptor-like (DNA-binding domain)"/>
    <property type="match status" value="1"/>
</dbReference>
<evidence type="ECO:0000256" key="8">
    <source>
        <dbReference type="ARBA" id="ARBA00022833"/>
    </source>
</evidence>
<proteinExistence type="inferred from homology"/>
<dbReference type="Pfam" id="PF00265">
    <property type="entry name" value="TK"/>
    <property type="match status" value="1"/>
</dbReference>
<keyword evidence="9 11" id="KW-0067">ATP-binding</keyword>
<comment type="similarity">
    <text evidence="1 12">Belongs to the thymidine kinase family.</text>
</comment>
<dbReference type="InterPro" id="IPR020633">
    <property type="entry name" value="Thymidine_kinase_CS"/>
</dbReference>
<keyword evidence="7 11" id="KW-0418">Kinase</keyword>
<feature type="compositionally biased region" description="Basic and acidic residues" evidence="13">
    <location>
        <begin position="230"/>
        <end position="247"/>
    </location>
</feature>
<dbReference type="EMBL" id="RRYP01013070">
    <property type="protein sequence ID" value="TNV76723.1"/>
    <property type="molecule type" value="Genomic_DNA"/>
</dbReference>
<name>A0A8J8NKY4_HALGN</name>
<evidence type="ECO:0000313" key="15">
    <source>
        <dbReference type="Proteomes" id="UP000785679"/>
    </source>
</evidence>
<dbReference type="GO" id="GO:0005524">
    <property type="term" value="F:ATP binding"/>
    <property type="evidence" value="ECO:0007669"/>
    <property type="project" value="UniProtKB-KW"/>
</dbReference>
<dbReference type="GO" id="GO:0071897">
    <property type="term" value="P:DNA biosynthetic process"/>
    <property type="evidence" value="ECO:0007669"/>
    <property type="project" value="UniProtKB-KW"/>
</dbReference>
<evidence type="ECO:0000313" key="14">
    <source>
        <dbReference type="EMBL" id="TNV76723.1"/>
    </source>
</evidence>
<keyword evidence="6 11" id="KW-0547">Nucleotide-binding</keyword>
<dbReference type="GO" id="GO:0042802">
    <property type="term" value="F:identical protein binding"/>
    <property type="evidence" value="ECO:0007669"/>
    <property type="project" value="UniProtKB-ARBA"/>
</dbReference>
<dbReference type="OrthoDB" id="439028at2759"/>
<organism evidence="14 15">
    <name type="scientific">Halteria grandinella</name>
    <dbReference type="NCBI Taxonomy" id="5974"/>
    <lineage>
        <taxon>Eukaryota</taxon>
        <taxon>Sar</taxon>
        <taxon>Alveolata</taxon>
        <taxon>Ciliophora</taxon>
        <taxon>Intramacronucleata</taxon>
        <taxon>Spirotrichea</taxon>
        <taxon>Stichotrichia</taxon>
        <taxon>Sporadotrichida</taxon>
        <taxon>Halteriidae</taxon>
        <taxon>Halteria</taxon>
    </lineage>
</organism>
<dbReference type="EC" id="2.7.1.21" evidence="2 11"/>
<dbReference type="FunFam" id="3.40.50.300:FF:001270">
    <property type="entry name" value="Thymidine kinase"/>
    <property type="match status" value="1"/>
</dbReference>
<dbReference type="GO" id="GO:0046872">
    <property type="term" value="F:metal ion binding"/>
    <property type="evidence" value="ECO:0007669"/>
    <property type="project" value="UniProtKB-KW"/>
</dbReference>
<evidence type="ECO:0000256" key="4">
    <source>
        <dbReference type="ARBA" id="ARBA00022679"/>
    </source>
</evidence>
<evidence type="ECO:0000256" key="1">
    <source>
        <dbReference type="ARBA" id="ARBA00007587"/>
    </source>
</evidence>
<keyword evidence="15" id="KW-1185">Reference proteome</keyword>
<dbReference type="PANTHER" id="PTHR11441:SF0">
    <property type="entry name" value="THYMIDINE KINASE, CYTOSOLIC"/>
    <property type="match status" value="1"/>
</dbReference>
<dbReference type="PROSITE" id="PS00603">
    <property type="entry name" value="TK_CELLULAR_TYPE"/>
    <property type="match status" value="1"/>
</dbReference>
<sequence>MQSTPNIESSPSTTSHSSGGAAGSPPDSTSAKPRHIPAHHVLPKLKGHIELIIGPMFAGKSTELLRRMKRHEVAGNRCLRIKFAADNRYSVDSIATHDKQTMHAIGATKMSDIGNLYQDFDVIAVDEGQFFPDIVEWTDRAANDGKLVIISALDGTFLRTGFDTILQLIPKAEKVKKLQAICRNCNQNASFTFRTDSSQALQVIGGEDMYKPLCRECFNEENISKELRAAEAQDETTELKTRGKEVDAEMTQATASVQ</sequence>
<comment type="catalytic activity">
    <reaction evidence="10 11">
        <text>thymidine + ATP = dTMP + ADP + H(+)</text>
        <dbReference type="Rhea" id="RHEA:19129"/>
        <dbReference type="ChEBI" id="CHEBI:15378"/>
        <dbReference type="ChEBI" id="CHEBI:17748"/>
        <dbReference type="ChEBI" id="CHEBI:30616"/>
        <dbReference type="ChEBI" id="CHEBI:63528"/>
        <dbReference type="ChEBI" id="CHEBI:456216"/>
        <dbReference type="EC" id="2.7.1.21"/>
    </reaction>
</comment>
<evidence type="ECO:0000256" key="13">
    <source>
        <dbReference type="SAM" id="MobiDB-lite"/>
    </source>
</evidence>
<feature type="compositionally biased region" description="Low complexity" evidence="13">
    <location>
        <begin position="9"/>
        <end position="31"/>
    </location>
</feature>
<keyword evidence="8" id="KW-0862">Zinc</keyword>
<feature type="region of interest" description="Disordered" evidence="13">
    <location>
        <begin position="230"/>
        <end position="258"/>
    </location>
</feature>
<dbReference type="PANTHER" id="PTHR11441">
    <property type="entry name" value="THYMIDINE KINASE"/>
    <property type="match status" value="1"/>
</dbReference>
<evidence type="ECO:0000256" key="10">
    <source>
        <dbReference type="ARBA" id="ARBA00048254"/>
    </source>
</evidence>
<evidence type="ECO:0000256" key="9">
    <source>
        <dbReference type="ARBA" id="ARBA00022840"/>
    </source>
</evidence>
<evidence type="ECO:0000256" key="11">
    <source>
        <dbReference type="RuleBase" id="RU000544"/>
    </source>
</evidence>
<reference evidence="14" key="1">
    <citation type="submission" date="2019-06" db="EMBL/GenBank/DDBJ databases">
        <authorList>
            <person name="Zheng W."/>
        </authorList>
    </citation>
    <scope>NUCLEOTIDE SEQUENCE</scope>
    <source>
        <strain evidence="14">QDHG01</strain>
    </source>
</reference>